<dbReference type="EMBL" id="AKVJ01000010">
    <property type="protein sequence ID" value="EIW20090.1"/>
    <property type="molecule type" value="Genomic_DNA"/>
</dbReference>
<sequence length="178" mass="20436">MAARIAKLQYLLIIHYKILYYDCTNYFFEIEQESSDKQYGPSKENRPNPIVEMGLFMDGDGIPLAFSIHSGNTNEQLTLQPLEKKILTDFSLAKFIVCTDAGLSSTDNRKFNDRKDRAFITTQSVKKLKNHLKQWALATEGWSLPQVKGTFDISQLALSEQAKESYQNSSFYKDFKNL</sequence>
<dbReference type="OrthoDB" id="9767746at2"/>
<evidence type="ECO:0000313" key="2">
    <source>
        <dbReference type="Proteomes" id="UP000004324"/>
    </source>
</evidence>
<gene>
    <name evidence="1" type="ORF">FB4_2522</name>
</gene>
<accession>I8RMJ9</accession>
<comment type="caution">
    <text evidence="1">The sequence shown here is derived from an EMBL/GenBank/DDBJ whole genome shotgun (WGS) entry which is preliminary data.</text>
</comment>
<dbReference type="Proteomes" id="UP000004324">
    <property type="component" value="Unassembled WGS sequence"/>
</dbReference>
<keyword evidence="2" id="KW-1185">Reference proteome</keyword>
<name>I8RMJ9_9FIRM</name>
<evidence type="ECO:0000313" key="1">
    <source>
        <dbReference type="EMBL" id="EIW20090.1"/>
    </source>
</evidence>
<proteinExistence type="predicted"/>
<reference evidence="1 2" key="1">
    <citation type="journal article" date="2012" name="J. Bacteriol.">
        <title>Draft Genome Sequences for Two Metal-Reducing Pelosinus fermentans Strains Isolated from a Cr(VI)-Contaminated Site and for Type Strain R7.</title>
        <authorList>
            <person name="Brown S.D."/>
            <person name="Podar M."/>
            <person name="Klingeman D.M."/>
            <person name="Johnson C.M."/>
            <person name="Yang Z.K."/>
            <person name="Utturkar S.M."/>
            <person name="Land M.L."/>
            <person name="Mosher J.J."/>
            <person name="Hurt R.A.Jr."/>
            <person name="Phelps T.J."/>
            <person name="Palumbo A.V."/>
            <person name="Arkin A.P."/>
            <person name="Hazen T.C."/>
            <person name="Elias D.A."/>
        </authorList>
    </citation>
    <scope>NUCLEOTIDE SEQUENCE [LARGE SCALE GENOMIC DNA]</scope>
    <source>
        <strain evidence="1 2">B4</strain>
    </source>
</reference>
<dbReference type="AlphaFoldDB" id="I8RMJ9"/>
<protein>
    <submittedName>
        <fullName evidence="1">Transposase IS4 family protein</fullName>
    </submittedName>
</protein>
<organism evidence="1 2">
    <name type="scientific">Pelosinus fermentans B4</name>
    <dbReference type="NCBI Taxonomy" id="1149862"/>
    <lineage>
        <taxon>Bacteria</taxon>
        <taxon>Bacillati</taxon>
        <taxon>Bacillota</taxon>
        <taxon>Negativicutes</taxon>
        <taxon>Selenomonadales</taxon>
        <taxon>Sporomusaceae</taxon>
        <taxon>Pelosinus</taxon>
    </lineage>
</organism>
<dbReference type="PATRIC" id="fig|1149862.3.peg.809"/>